<dbReference type="Pfam" id="PF00172">
    <property type="entry name" value="Zn_clus"/>
    <property type="match status" value="1"/>
</dbReference>
<dbReference type="GO" id="GO:0005634">
    <property type="term" value="C:nucleus"/>
    <property type="evidence" value="ECO:0007669"/>
    <property type="project" value="UniProtKB-SubCell"/>
</dbReference>
<dbReference type="STRING" id="86259.A0A4Z1PDX1"/>
<dbReference type="SUPFAM" id="SSF57701">
    <property type="entry name" value="Zn2/Cys6 DNA-binding domain"/>
    <property type="match status" value="1"/>
</dbReference>
<dbReference type="PROSITE" id="PS00463">
    <property type="entry name" value="ZN2_CY6_FUNGAL_1"/>
    <property type="match status" value="1"/>
</dbReference>
<dbReference type="InterPro" id="IPR036864">
    <property type="entry name" value="Zn2-C6_fun-type_DNA-bd_sf"/>
</dbReference>
<evidence type="ECO:0000259" key="5">
    <source>
        <dbReference type="PROSITE" id="PS50048"/>
    </source>
</evidence>
<reference evidence="6 7" key="1">
    <citation type="submission" date="2019-04" db="EMBL/GenBank/DDBJ databases">
        <title>High contiguity whole genome sequence and gene annotation resource for two Venturia nashicola isolates.</title>
        <authorList>
            <person name="Prokchorchik M."/>
            <person name="Won K."/>
            <person name="Lee Y."/>
            <person name="Choi E.D."/>
            <person name="Segonzac C."/>
            <person name="Sohn K.H."/>
        </authorList>
    </citation>
    <scope>NUCLEOTIDE SEQUENCE [LARGE SCALE GENOMIC DNA]</scope>
    <source>
        <strain evidence="6 7">PRI2</strain>
    </source>
</reference>
<keyword evidence="2" id="KW-0479">Metal-binding</keyword>
<dbReference type="Pfam" id="PF04082">
    <property type="entry name" value="Fungal_trans"/>
    <property type="match status" value="1"/>
</dbReference>
<dbReference type="EMBL" id="SNSC02000006">
    <property type="protein sequence ID" value="TID23341.1"/>
    <property type="molecule type" value="Genomic_DNA"/>
</dbReference>
<dbReference type="Gene3D" id="4.10.240.10">
    <property type="entry name" value="Zn(2)-C6 fungal-type DNA-binding domain"/>
    <property type="match status" value="1"/>
</dbReference>
<accession>A0A4Z1PDX1</accession>
<comment type="caution">
    <text evidence="6">The sequence shown here is derived from an EMBL/GenBank/DDBJ whole genome shotgun (WGS) entry which is preliminary data.</text>
</comment>
<evidence type="ECO:0000256" key="4">
    <source>
        <dbReference type="SAM" id="MobiDB-lite"/>
    </source>
</evidence>
<dbReference type="InterPro" id="IPR050613">
    <property type="entry name" value="Sec_Metabolite_Reg"/>
</dbReference>
<dbReference type="AlphaFoldDB" id="A0A4Z1PDX1"/>
<dbReference type="GO" id="GO:0008270">
    <property type="term" value="F:zinc ion binding"/>
    <property type="evidence" value="ECO:0007669"/>
    <property type="project" value="InterPro"/>
</dbReference>
<dbReference type="GO" id="GO:0000981">
    <property type="term" value="F:DNA-binding transcription factor activity, RNA polymerase II-specific"/>
    <property type="evidence" value="ECO:0007669"/>
    <property type="project" value="InterPro"/>
</dbReference>
<dbReference type="Proteomes" id="UP000298493">
    <property type="component" value="Unassembled WGS sequence"/>
</dbReference>
<keyword evidence="7" id="KW-1185">Reference proteome</keyword>
<evidence type="ECO:0000256" key="3">
    <source>
        <dbReference type="ARBA" id="ARBA00023242"/>
    </source>
</evidence>
<sequence>MNQQYGLITELDNAGSNQIGKYRRNGKLQSCEPCRKSKLRCDHATPSCGRCVKRRCVDQCFYHPSPLTRRQTPAVTLPTPSSSSVQSPLTVFESIEQASTTISPLFSAPQPYEAPTGVPRAASAPPLDSRDNRLVQGYPGYLGSTSYSYMINEDLIDLGVSTDYFDGSDVGSQSRSISNDRIERGVQVLSFLKQRHMINRFIARWYELSEGTGVIIIETFMKKWCLEMWLRWGDVLAEQDPTKLRRLSVLLFKNTQTPLQYDGTITAKNWISLGTGQNIRWEVIGCIAAMVGLCMRTLDPSDTLFKEFKVNRTKMSLHMMDVADECVAFCRECETLDDMFLWLLMEKHPLTSTIKGQGSYIAYHQSGELNNAIVAKGIFLLMTPSLFSCNVPSLVRQVLIAIEGLHVNIQADNDTPFFLSELRKRTFIQAYGSECSIASFLGRPPRLSYRYCNINLPLDLDDEQIVMEGAQLQEALASLDSKGWSKKNRVLRTTLMRCWHGFAPRREDIIDLALGNYSTEEVLRHAAEIHEKTEALWASVPLHMQKTRYECSTKGGSAVECLHRNVIRQGTLANELLLQRVLRRKASVPPDTLIATARAIFKDIISITARHDIARDFQLDMTYLLAAHGLRPAAIIAVELLKQEQQVPYPQQPRLPRSETVQDLSIFAARLGAIDRADGTWGLCEQARKVITRILDKLLAPPIAPTATMLPHFPGSSSVLHADLNIAEPNSGLTGLEGLGNGMGLEAPMNLGNDNDFMLWLENTDWDKHFGSPEFL</sequence>
<dbReference type="PANTHER" id="PTHR31001">
    <property type="entry name" value="UNCHARACTERIZED TRANSCRIPTIONAL REGULATORY PROTEIN"/>
    <property type="match status" value="1"/>
</dbReference>
<evidence type="ECO:0000313" key="6">
    <source>
        <dbReference type="EMBL" id="TID23341.1"/>
    </source>
</evidence>
<evidence type="ECO:0000256" key="1">
    <source>
        <dbReference type="ARBA" id="ARBA00004123"/>
    </source>
</evidence>
<dbReference type="InterPro" id="IPR007219">
    <property type="entry name" value="XnlR_reg_dom"/>
</dbReference>
<dbReference type="CDD" id="cd00067">
    <property type="entry name" value="GAL4"/>
    <property type="match status" value="1"/>
</dbReference>
<organism evidence="6 7">
    <name type="scientific">Venturia nashicola</name>
    <dbReference type="NCBI Taxonomy" id="86259"/>
    <lineage>
        <taxon>Eukaryota</taxon>
        <taxon>Fungi</taxon>
        <taxon>Dikarya</taxon>
        <taxon>Ascomycota</taxon>
        <taxon>Pezizomycotina</taxon>
        <taxon>Dothideomycetes</taxon>
        <taxon>Pleosporomycetidae</taxon>
        <taxon>Venturiales</taxon>
        <taxon>Venturiaceae</taxon>
        <taxon>Venturia</taxon>
    </lineage>
</organism>
<keyword evidence="3" id="KW-0539">Nucleus</keyword>
<feature type="region of interest" description="Disordered" evidence="4">
    <location>
        <begin position="106"/>
        <end position="131"/>
    </location>
</feature>
<protein>
    <submittedName>
        <fullName evidence="6">AP-2 complex subunit beta</fullName>
    </submittedName>
</protein>
<proteinExistence type="predicted"/>
<dbReference type="PANTHER" id="PTHR31001:SF40">
    <property type="entry name" value="ZN(II)2CYS6 TRANSCRIPTION FACTOR (EUROFUNG)"/>
    <property type="match status" value="1"/>
</dbReference>
<dbReference type="CDD" id="cd12148">
    <property type="entry name" value="fungal_TF_MHR"/>
    <property type="match status" value="1"/>
</dbReference>
<dbReference type="SMART" id="SM00066">
    <property type="entry name" value="GAL4"/>
    <property type="match status" value="1"/>
</dbReference>
<evidence type="ECO:0000256" key="2">
    <source>
        <dbReference type="ARBA" id="ARBA00022723"/>
    </source>
</evidence>
<feature type="domain" description="Zn(2)-C6 fungal-type" evidence="5">
    <location>
        <begin position="30"/>
        <end position="62"/>
    </location>
</feature>
<comment type="subcellular location">
    <subcellularLocation>
        <location evidence="1">Nucleus</location>
    </subcellularLocation>
</comment>
<dbReference type="InterPro" id="IPR001138">
    <property type="entry name" value="Zn2Cys6_DnaBD"/>
</dbReference>
<dbReference type="PROSITE" id="PS50048">
    <property type="entry name" value="ZN2_CY6_FUNGAL_2"/>
    <property type="match status" value="1"/>
</dbReference>
<name>A0A4Z1PDX1_9PEZI</name>
<evidence type="ECO:0000313" key="7">
    <source>
        <dbReference type="Proteomes" id="UP000298493"/>
    </source>
</evidence>
<gene>
    <name evidence="6" type="ORF">E6O75_ATG02977</name>
</gene>